<feature type="region of interest" description="Disordered" evidence="7">
    <location>
        <begin position="98"/>
        <end position="128"/>
    </location>
</feature>
<comment type="similarity">
    <text evidence="1">Belongs to the disease resistance NB-LRR family.</text>
</comment>
<dbReference type="PANTHER" id="PTHR36766:SF48">
    <property type="entry name" value="DISEASE RESISTANCE PROTEIN RGA3"/>
    <property type="match status" value="1"/>
</dbReference>
<keyword evidence="2" id="KW-0433">Leucine-rich repeat</keyword>
<dbReference type="SUPFAM" id="SSF52540">
    <property type="entry name" value="P-loop containing nucleoside triphosphate hydrolases"/>
    <property type="match status" value="1"/>
</dbReference>
<keyword evidence="4" id="KW-0547">Nucleotide-binding</keyword>
<dbReference type="Gene3D" id="1.20.5.4130">
    <property type="match status" value="1"/>
</dbReference>
<name>A0AB40BP73_DIOCR</name>
<dbReference type="AlphaFoldDB" id="A0AB40BP73"/>
<evidence type="ECO:0000313" key="11">
    <source>
        <dbReference type="RefSeq" id="XP_039129096.1"/>
    </source>
</evidence>
<reference evidence="11" key="1">
    <citation type="submission" date="2025-08" db="UniProtKB">
        <authorList>
            <consortium name="RefSeq"/>
        </authorList>
    </citation>
    <scope>IDENTIFICATION</scope>
</reference>
<dbReference type="Pfam" id="PF18052">
    <property type="entry name" value="Rx_N"/>
    <property type="match status" value="1"/>
</dbReference>
<proteinExistence type="inferred from homology"/>
<feature type="domain" description="NB-ARC" evidence="8">
    <location>
        <begin position="335"/>
        <end position="505"/>
    </location>
</feature>
<dbReference type="PANTHER" id="PTHR36766">
    <property type="entry name" value="PLANT BROAD-SPECTRUM MILDEW RESISTANCE PROTEIN RPW8"/>
    <property type="match status" value="1"/>
</dbReference>
<evidence type="ECO:0000256" key="5">
    <source>
        <dbReference type="ARBA" id="ARBA00022821"/>
    </source>
</evidence>
<feature type="compositionally biased region" description="Basic and acidic residues" evidence="7">
    <location>
        <begin position="98"/>
        <end position="120"/>
    </location>
</feature>
<keyword evidence="5" id="KW-0611">Plant defense</keyword>
<evidence type="ECO:0000256" key="7">
    <source>
        <dbReference type="SAM" id="MobiDB-lite"/>
    </source>
</evidence>
<dbReference type="InterPro" id="IPR027417">
    <property type="entry name" value="P-loop_NTPase"/>
</dbReference>
<dbReference type="InterPro" id="IPR002182">
    <property type="entry name" value="NB-ARC"/>
</dbReference>
<dbReference type="GO" id="GO:0043531">
    <property type="term" value="F:ADP binding"/>
    <property type="evidence" value="ECO:0007669"/>
    <property type="project" value="InterPro"/>
</dbReference>
<dbReference type="GO" id="GO:0006952">
    <property type="term" value="P:defense response"/>
    <property type="evidence" value="ECO:0007669"/>
    <property type="project" value="UniProtKB-KW"/>
</dbReference>
<dbReference type="Proteomes" id="UP001515500">
    <property type="component" value="Chromosome 7"/>
</dbReference>
<evidence type="ECO:0000259" key="9">
    <source>
        <dbReference type="Pfam" id="PF18052"/>
    </source>
</evidence>
<accession>A0AB40BP73</accession>
<organism evidence="10 11">
    <name type="scientific">Dioscorea cayennensis subsp. rotundata</name>
    <name type="common">White Guinea yam</name>
    <name type="synonym">Dioscorea rotundata</name>
    <dbReference type="NCBI Taxonomy" id="55577"/>
    <lineage>
        <taxon>Eukaryota</taxon>
        <taxon>Viridiplantae</taxon>
        <taxon>Streptophyta</taxon>
        <taxon>Embryophyta</taxon>
        <taxon>Tracheophyta</taxon>
        <taxon>Spermatophyta</taxon>
        <taxon>Magnoliopsida</taxon>
        <taxon>Liliopsida</taxon>
        <taxon>Dioscoreales</taxon>
        <taxon>Dioscoreaceae</taxon>
        <taxon>Dioscorea</taxon>
    </lineage>
</organism>
<feature type="domain" description="Disease resistance N-terminal" evidence="9">
    <location>
        <begin position="190"/>
        <end position="262"/>
    </location>
</feature>
<dbReference type="CDD" id="cd14798">
    <property type="entry name" value="RX-CC_like"/>
    <property type="match status" value="1"/>
</dbReference>
<dbReference type="Gene3D" id="3.40.50.300">
    <property type="entry name" value="P-loop containing nucleotide triphosphate hydrolases"/>
    <property type="match status" value="1"/>
</dbReference>
<keyword evidence="10" id="KW-1185">Reference proteome</keyword>
<dbReference type="GO" id="GO:0005524">
    <property type="term" value="F:ATP binding"/>
    <property type="evidence" value="ECO:0007669"/>
    <property type="project" value="UniProtKB-KW"/>
</dbReference>
<evidence type="ECO:0000256" key="1">
    <source>
        <dbReference type="ARBA" id="ARBA00008894"/>
    </source>
</evidence>
<dbReference type="PRINTS" id="PR00364">
    <property type="entry name" value="DISEASERSIST"/>
</dbReference>
<evidence type="ECO:0000256" key="4">
    <source>
        <dbReference type="ARBA" id="ARBA00022741"/>
    </source>
</evidence>
<evidence type="ECO:0000256" key="6">
    <source>
        <dbReference type="ARBA" id="ARBA00022840"/>
    </source>
</evidence>
<dbReference type="RefSeq" id="XP_039129096.1">
    <property type="nucleotide sequence ID" value="XM_039273162.1"/>
</dbReference>
<evidence type="ECO:0000259" key="8">
    <source>
        <dbReference type="Pfam" id="PF00931"/>
    </source>
</evidence>
<dbReference type="InterPro" id="IPR041118">
    <property type="entry name" value="Rx_N"/>
</dbReference>
<keyword evidence="3" id="KW-0677">Repeat</keyword>
<dbReference type="GeneID" id="120265289"/>
<evidence type="ECO:0000313" key="10">
    <source>
        <dbReference type="Proteomes" id="UP001515500"/>
    </source>
</evidence>
<dbReference type="InterPro" id="IPR042197">
    <property type="entry name" value="Apaf_helical"/>
</dbReference>
<sequence length="552" mass="62035">MFLSSKNATAIPLSNCFHSLPLSKTTSLSFILQRYFPHDWFSQQGRPQRQHLIRWENHSAADATWTAADDLRRNFPNFYLEDMVALEAAAHVPVDVTNREDAEDKGKREKKGLKTKETKISGRPRRGNRALTGETRFKDFYHVKSLKVGAKCSLLRSSSLLVVSPLDLSACGKGSRKGIVRGSFESSQGAQPLTGVAKEFRRLQSTLLTIQDVLEDAEARQVNEKALEGWLRKLKDVAFDMDDVLDEFTVELADAEKRKKKGMKGKVYNLFFSQVRYKMADKMKEIMERFDEIAKESSIFGLKVGAIKEEEVGKREETHSYVNESEVYGRDVDREKIVNFLINSLSSASSEANPDVMAIIGLGGLGKTTLAQLAFNDIRVSKAFTKKIWVCVSEQFDVKKLTRSIIASITESECNLQDMDSLQRFLREKLREDRFFLVLDDVWNEDQEKWGNLKDLLSGCAAKRSKVIVTTHSERVASIVGTVLPHLLTGLSDQDCWVLFEKTAFGFGGAVKTPNLVAIGKDIVSKCAGLPLAAKALGSLMRFRRGERNGWL</sequence>
<dbReference type="Gene3D" id="1.10.8.430">
    <property type="entry name" value="Helical domain of apoptotic protease-activating factors"/>
    <property type="match status" value="1"/>
</dbReference>
<gene>
    <name evidence="11" type="primary">LOC120265289</name>
</gene>
<dbReference type="Pfam" id="PF00931">
    <property type="entry name" value="NB-ARC"/>
    <property type="match status" value="1"/>
</dbReference>
<evidence type="ECO:0000256" key="3">
    <source>
        <dbReference type="ARBA" id="ARBA00022737"/>
    </source>
</evidence>
<evidence type="ECO:0000256" key="2">
    <source>
        <dbReference type="ARBA" id="ARBA00022614"/>
    </source>
</evidence>
<dbReference type="InterPro" id="IPR038005">
    <property type="entry name" value="RX-like_CC"/>
</dbReference>
<protein>
    <submittedName>
        <fullName evidence="11">Disease resistance protein RGA1</fullName>
    </submittedName>
</protein>
<keyword evidence="6" id="KW-0067">ATP-binding</keyword>